<sequence length="81" mass="9510">MRIVIQPVINSKVKNVFIFQLQLPIITTSTDLHHHHHNHRYGGCVVYILVIGLQNKSRAIWFSGQQYKYKPVTRTEHQGQF</sequence>
<evidence type="ECO:0000313" key="1">
    <source>
        <dbReference type="EMBL" id="KAH9517232.1"/>
    </source>
</evidence>
<gene>
    <name evidence="1" type="ORF">DERF_007914</name>
</gene>
<protein>
    <submittedName>
        <fullName evidence="1">Uncharacterized protein</fullName>
    </submittedName>
</protein>
<organism evidence="1 2">
    <name type="scientific">Dermatophagoides farinae</name>
    <name type="common">American house dust mite</name>
    <dbReference type="NCBI Taxonomy" id="6954"/>
    <lineage>
        <taxon>Eukaryota</taxon>
        <taxon>Metazoa</taxon>
        <taxon>Ecdysozoa</taxon>
        <taxon>Arthropoda</taxon>
        <taxon>Chelicerata</taxon>
        <taxon>Arachnida</taxon>
        <taxon>Acari</taxon>
        <taxon>Acariformes</taxon>
        <taxon>Sarcoptiformes</taxon>
        <taxon>Astigmata</taxon>
        <taxon>Psoroptidia</taxon>
        <taxon>Analgoidea</taxon>
        <taxon>Pyroglyphidae</taxon>
        <taxon>Dermatophagoidinae</taxon>
        <taxon>Dermatophagoides</taxon>
    </lineage>
</organism>
<dbReference type="EMBL" id="ASGP02000003">
    <property type="protein sequence ID" value="KAH9517232.1"/>
    <property type="molecule type" value="Genomic_DNA"/>
</dbReference>
<reference evidence="1" key="1">
    <citation type="submission" date="2013-05" db="EMBL/GenBank/DDBJ databases">
        <authorList>
            <person name="Yim A.K.Y."/>
            <person name="Chan T.F."/>
            <person name="Ji K.M."/>
            <person name="Liu X.Y."/>
            <person name="Zhou J.W."/>
            <person name="Li R.Q."/>
            <person name="Yang K.Y."/>
            <person name="Li J."/>
            <person name="Li M."/>
            <person name="Law P.T.W."/>
            <person name="Wu Y.L."/>
            <person name="Cai Z.L."/>
            <person name="Qin H."/>
            <person name="Bao Y."/>
            <person name="Leung R.K.K."/>
            <person name="Ng P.K.S."/>
            <person name="Zou J."/>
            <person name="Zhong X.J."/>
            <person name="Ran P.X."/>
            <person name="Zhong N.S."/>
            <person name="Liu Z.G."/>
            <person name="Tsui S.K.W."/>
        </authorList>
    </citation>
    <scope>NUCLEOTIDE SEQUENCE</scope>
    <source>
        <strain evidence="1">Derf</strain>
        <tissue evidence="1">Whole organism</tissue>
    </source>
</reference>
<comment type="caution">
    <text evidence="1">The sequence shown here is derived from an EMBL/GenBank/DDBJ whole genome shotgun (WGS) entry which is preliminary data.</text>
</comment>
<evidence type="ECO:0000313" key="2">
    <source>
        <dbReference type="Proteomes" id="UP000790347"/>
    </source>
</evidence>
<proteinExistence type="predicted"/>
<dbReference type="Proteomes" id="UP000790347">
    <property type="component" value="Unassembled WGS sequence"/>
</dbReference>
<name>A0A922I240_DERFA</name>
<dbReference type="AlphaFoldDB" id="A0A922I240"/>
<accession>A0A922I240</accession>
<reference evidence="1" key="2">
    <citation type="journal article" date="2022" name="Res Sq">
        <title>Comparative Genomics Reveals Insights into the Divergent Evolution of Astigmatic Mites and Household Pest Adaptations.</title>
        <authorList>
            <person name="Xiong Q."/>
            <person name="Wan A.T.-Y."/>
            <person name="Liu X.-Y."/>
            <person name="Fung C.S.-H."/>
            <person name="Xiao X."/>
            <person name="Malainual N."/>
            <person name="Hou J."/>
            <person name="Wang L."/>
            <person name="Wang M."/>
            <person name="Yang K."/>
            <person name="Cui Y."/>
            <person name="Leung E."/>
            <person name="Nong W."/>
            <person name="Shin S.-K."/>
            <person name="Au S."/>
            <person name="Jeong K.Y."/>
            <person name="Chew F.T."/>
            <person name="Hui J."/>
            <person name="Leung T.F."/>
            <person name="Tungtrongchitr A."/>
            <person name="Zhong N."/>
            <person name="Liu Z."/>
            <person name="Tsui S."/>
        </authorList>
    </citation>
    <scope>NUCLEOTIDE SEQUENCE</scope>
    <source>
        <strain evidence="1">Derf</strain>
        <tissue evidence="1">Whole organism</tissue>
    </source>
</reference>
<keyword evidence="2" id="KW-1185">Reference proteome</keyword>